<gene>
    <name evidence="3" type="ORF">PCOR1329_LOCUS59723</name>
</gene>
<dbReference type="InterPro" id="IPR050744">
    <property type="entry name" value="AI-2_Isomerase_LsrG"/>
</dbReference>
<organism evidence="3 4">
    <name type="scientific">Prorocentrum cordatum</name>
    <dbReference type="NCBI Taxonomy" id="2364126"/>
    <lineage>
        <taxon>Eukaryota</taxon>
        <taxon>Sar</taxon>
        <taxon>Alveolata</taxon>
        <taxon>Dinophyceae</taxon>
        <taxon>Prorocentrales</taxon>
        <taxon>Prorocentraceae</taxon>
        <taxon>Prorocentrum</taxon>
    </lineage>
</organism>
<dbReference type="EMBL" id="CAUYUJ010017456">
    <property type="protein sequence ID" value="CAK0874973.1"/>
    <property type="molecule type" value="Genomic_DNA"/>
</dbReference>
<dbReference type="Gene3D" id="3.30.70.100">
    <property type="match status" value="2"/>
</dbReference>
<feature type="domain" description="ABM" evidence="2">
    <location>
        <begin position="215"/>
        <end position="305"/>
    </location>
</feature>
<protein>
    <recommendedName>
        <fullName evidence="2">ABM domain-containing protein</fullName>
    </recommendedName>
</protein>
<reference evidence="3" key="1">
    <citation type="submission" date="2023-10" db="EMBL/GenBank/DDBJ databases">
        <authorList>
            <person name="Chen Y."/>
            <person name="Shah S."/>
            <person name="Dougan E. K."/>
            <person name="Thang M."/>
            <person name="Chan C."/>
        </authorList>
    </citation>
    <scope>NUCLEOTIDE SEQUENCE [LARGE SCALE GENOMIC DNA]</scope>
</reference>
<dbReference type="PANTHER" id="PTHR33336:SF1">
    <property type="entry name" value="(4S)-4-HYDROXY-5-PHOSPHONOOXYPENTANE-2,3-DIONE ISOMERASE"/>
    <property type="match status" value="1"/>
</dbReference>
<name>A0ABN9VNT2_9DINO</name>
<dbReference type="Proteomes" id="UP001189429">
    <property type="component" value="Unassembled WGS sequence"/>
</dbReference>
<evidence type="ECO:0000313" key="4">
    <source>
        <dbReference type="Proteomes" id="UP001189429"/>
    </source>
</evidence>
<dbReference type="InterPro" id="IPR007138">
    <property type="entry name" value="ABM_dom"/>
</dbReference>
<sequence>MPAFRDDARLLARNGFRNFAAARETSGPGECSTRGPRWPPTVSAELREQPADGLGWPPKAAFQLPLLPGGGPPPPRGAPQRPGPRGALVGRAAERKAYIAAVEVSVKEGFDMAFADASLQNCRYSFREPGNLRFDLLVDQDDLNKFMLLEVYDSAEGPVAHKATAHYNEWREAVADWMAEPRSATQWDVVFPEEASDLEPKCLVVERPYGNEIFTVLVERLEIIPGSDVMFQKFSSEYARTTRNREDGCLRADLWRNVDDPNKFLILRAYRTPDVIKKHKSTGHYIKWRRDVGSYIKDGAPVGNFKTYGAIFPTSPAAWSTPRDD</sequence>
<proteinExistence type="predicted"/>
<evidence type="ECO:0000259" key="2">
    <source>
        <dbReference type="PROSITE" id="PS51725"/>
    </source>
</evidence>
<dbReference type="PANTHER" id="PTHR33336">
    <property type="entry name" value="QUINOL MONOOXYGENASE YGIN-RELATED"/>
    <property type="match status" value="1"/>
</dbReference>
<dbReference type="InterPro" id="IPR011008">
    <property type="entry name" value="Dimeric_a/b-barrel"/>
</dbReference>
<evidence type="ECO:0000313" key="3">
    <source>
        <dbReference type="EMBL" id="CAK0874973.1"/>
    </source>
</evidence>
<comment type="caution">
    <text evidence="3">The sequence shown here is derived from an EMBL/GenBank/DDBJ whole genome shotgun (WGS) entry which is preliminary data.</text>
</comment>
<keyword evidence="4" id="KW-1185">Reference proteome</keyword>
<dbReference type="Pfam" id="PF03992">
    <property type="entry name" value="ABM"/>
    <property type="match status" value="2"/>
</dbReference>
<feature type="region of interest" description="Disordered" evidence="1">
    <location>
        <begin position="63"/>
        <end position="88"/>
    </location>
</feature>
<accession>A0ABN9VNT2</accession>
<dbReference type="PROSITE" id="PS51725">
    <property type="entry name" value="ABM"/>
    <property type="match status" value="2"/>
</dbReference>
<dbReference type="SUPFAM" id="SSF54909">
    <property type="entry name" value="Dimeric alpha+beta barrel"/>
    <property type="match status" value="2"/>
</dbReference>
<feature type="domain" description="ABM" evidence="2">
    <location>
        <begin position="98"/>
        <end position="191"/>
    </location>
</feature>
<feature type="region of interest" description="Disordered" evidence="1">
    <location>
        <begin position="21"/>
        <end position="42"/>
    </location>
</feature>
<evidence type="ECO:0000256" key="1">
    <source>
        <dbReference type="SAM" id="MobiDB-lite"/>
    </source>
</evidence>
<feature type="compositionally biased region" description="Low complexity" evidence="1">
    <location>
        <begin position="78"/>
        <end position="88"/>
    </location>
</feature>